<dbReference type="RefSeq" id="WP_087139052.1">
    <property type="nucleotide sequence ID" value="NZ_FUIE01000015.1"/>
</dbReference>
<gene>
    <name evidence="1" type="ORF">FM111_01890</name>
</gene>
<dbReference type="Proteomes" id="UP000195766">
    <property type="component" value="Unassembled WGS sequence"/>
</dbReference>
<organism evidence="1 2">
    <name type="scientific">Brevundimonas diminuta 3F5N</name>
    <dbReference type="NCBI Taxonomy" id="1255603"/>
    <lineage>
        <taxon>Bacteria</taxon>
        <taxon>Pseudomonadati</taxon>
        <taxon>Pseudomonadota</taxon>
        <taxon>Alphaproteobacteria</taxon>
        <taxon>Caulobacterales</taxon>
        <taxon>Caulobacteraceae</taxon>
        <taxon>Brevundimonas</taxon>
    </lineage>
</organism>
<accession>A0A1R4F145</accession>
<proteinExistence type="predicted"/>
<dbReference type="AlphaFoldDB" id="A0A1R4F145"/>
<dbReference type="OrthoDB" id="7205350at2"/>
<reference evidence="1 2" key="1">
    <citation type="submission" date="2017-02" db="EMBL/GenBank/DDBJ databases">
        <authorList>
            <person name="Peterson S.W."/>
        </authorList>
    </citation>
    <scope>NUCLEOTIDE SEQUENCE [LARGE SCALE GENOMIC DNA]</scope>
    <source>
        <strain evidence="1 2">3F5N</strain>
    </source>
</reference>
<protein>
    <submittedName>
        <fullName evidence="1">Uncharacterized protein</fullName>
    </submittedName>
</protein>
<evidence type="ECO:0000313" key="2">
    <source>
        <dbReference type="Proteomes" id="UP000195766"/>
    </source>
</evidence>
<evidence type="ECO:0000313" key="1">
    <source>
        <dbReference type="EMBL" id="SJM49552.1"/>
    </source>
</evidence>
<name>A0A1R4F145_BREDI</name>
<dbReference type="EMBL" id="FUIE01000015">
    <property type="protein sequence ID" value="SJM49552.1"/>
    <property type="molecule type" value="Genomic_DNA"/>
</dbReference>
<sequence>MDLSAFKASNANAPAFCHFKDLDDQPIQTDAGEPVGVYLLGQDSDTLTELANQQTNRFLNQRTPGAGVTAEKSLSNTIDFLAAATTEFANIVVGGETWACDDDSKRKFYREFPTFRIQAERFVRDRGNWVKTSPKV</sequence>